<proteinExistence type="predicted"/>
<keyword evidence="2" id="KW-1185">Reference proteome</keyword>
<accession>A0ABQ9XS43</accession>
<organism evidence="1 2">
    <name type="scientific">Blattamonas nauphoetae</name>
    <dbReference type="NCBI Taxonomy" id="2049346"/>
    <lineage>
        <taxon>Eukaryota</taxon>
        <taxon>Metamonada</taxon>
        <taxon>Preaxostyla</taxon>
        <taxon>Oxymonadida</taxon>
        <taxon>Blattamonas</taxon>
    </lineage>
</organism>
<name>A0ABQ9XS43_9EUKA</name>
<evidence type="ECO:0000313" key="1">
    <source>
        <dbReference type="EMBL" id="KAK2953185.1"/>
    </source>
</evidence>
<gene>
    <name evidence="1" type="ORF">BLNAU_11810</name>
</gene>
<protein>
    <submittedName>
        <fullName evidence="1">Uncharacterized protein</fullName>
    </submittedName>
</protein>
<sequence length="309" mass="34203">MPDFEGQNQGTDSLLMSTSDFRFGSTLLNYQSAPLMDPLSENCFPTPDFSFHSNQVDEINPDSFTPPSHQACSPNEVRRKELDPSLVTDMTRAVSVLEFIPNQTFAFQQSRLTAPPTVGYQSVDQLSCTSPGSIWNSPRPPNTPVLSPNVTPFQAQTINRINETQQSKPSLLFGSIGMPRRITSPLFHTFTLGDSVRPQSTFTLTAPFTSNLRDYGVMETPSQPENVPLDSAEMDPFTPHGSPTPDARKVAFENTQVLEDPDLPNNVSQPETVDSARIGASIPRFDRILSLIYYVLSLYHQSLTEQAVT</sequence>
<comment type="caution">
    <text evidence="1">The sequence shown here is derived from an EMBL/GenBank/DDBJ whole genome shotgun (WGS) entry which is preliminary data.</text>
</comment>
<dbReference type="EMBL" id="JARBJD010000094">
    <property type="protein sequence ID" value="KAK2953185.1"/>
    <property type="molecule type" value="Genomic_DNA"/>
</dbReference>
<dbReference type="Proteomes" id="UP001281761">
    <property type="component" value="Unassembled WGS sequence"/>
</dbReference>
<evidence type="ECO:0000313" key="2">
    <source>
        <dbReference type="Proteomes" id="UP001281761"/>
    </source>
</evidence>
<reference evidence="1 2" key="1">
    <citation type="journal article" date="2022" name="bioRxiv">
        <title>Genomics of Preaxostyla Flagellates Illuminates Evolutionary Transitions and the Path Towards Mitochondrial Loss.</title>
        <authorList>
            <person name="Novak L.V.F."/>
            <person name="Treitli S.C."/>
            <person name="Pyrih J."/>
            <person name="Halakuc P."/>
            <person name="Pipaliya S.V."/>
            <person name="Vacek V."/>
            <person name="Brzon O."/>
            <person name="Soukal P."/>
            <person name="Eme L."/>
            <person name="Dacks J.B."/>
            <person name="Karnkowska A."/>
            <person name="Elias M."/>
            <person name="Hampl V."/>
        </authorList>
    </citation>
    <scope>NUCLEOTIDE SEQUENCE [LARGE SCALE GENOMIC DNA]</scope>
    <source>
        <strain evidence="1">NAU3</strain>
        <tissue evidence="1">Gut</tissue>
    </source>
</reference>